<feature type="non-terminal residue" evidence="2">
    <location>
        <position position="67"/>
    </location>
</feature>
<organism evidence="2 3">
    <name type="scientific">Trifolium medium</name>
    <dbReference type="NCBI Taxonomy" id="97028"/>
    <lineage>
        <taxon>Eukaryota</taxon>
        <taxon>Viridiplantae</taxon>
        <taxon>Streptophyta</taxon>
        <taxon>Embryophyta</taxon>
        <taxon>Tracheophyta</taxon>
        <taxon>Spermatophyta</taxon>
        <taxon>Magnoliopsida</taxon>
        <taxon>eudicotyledons</taxon>
        <taxon>Gunneridae</taxon>
        <taxon>Pentapetalae</taxon>
        <taxon>rosids</taxon>
        <taxon>fabids</taxon>
        <taxon>Fabales</taxon>
        <taxon>Fabaceae</taxon>
        <taxon>Papilionoideae</taxon>
        <taxon>50 kb inversion clade</taxon>
        <taxon>NPAAA clade</taxon>
        <taxon>Hologalegina</taxon>
        <taxon>IRL clade</taxon>
        <taxon>Trifolieae</taxon>
        <taxon>Trifolium</taxon>
    </lineage>
</organism>
<dbReference type="EMBL" id="LXQA010399851">
    <property type="protein sequence ID" value="MCI49349.1"/>
    <property type="molecule type" value="Genomic_DNA"/>
</dbReference>
<dbReference type="AlphaFoldDB" id="A0A392SL07"/>
<keyword evidence="3" id="KW-1185">Reference proteome</keyword>
<comment type="caution">
    <text evidence="2">The sequence shown here is derived from an EMBL/GenBank/DDBJ whole genome shotgun (WGS) entry which is preliminary data.</text>
</comment>
<evidence type="ECO:0000256" key="1">
    <source>
        <dbReference type="SAM" id="MobiDB-lite"/>
    </source>
</evidence>
<accession>A0A392SL07</accession>
<dbReference type="Proteomes" id="UP000265520">
    <property type="component" value="Unassembled WGS sequence"/>
</dbReference>
<feature type="region of interest" description="Disordered" evidence="1">
    <location>
        <begin position="1"/>
        <end position="67"/>
    </location>
</feature>
<protein>
    <submittedName>
        <fullName evidence="2">Uncharacterized protein</fullName>
    </submittedName>
</protein>
<evidence type="ECO:0000313" key="3">
    <source>
        <dbReference type="Proteomes" id="UP000265520"/>
    </source>
</evidence>
<proteinExistence type="predicted"/>
<name>A0A392SL07_9FABA</name>
<sequence length="67" mass="7226">MLKKLTGKGKKKDSTPLQAEPVKKDSGPGSSSNQPPLGPPPPVLTISQFSSVPLPPNLQPWSDKFYR</sequence>
<feature type="compositionally biased region" description="Basic residues" evidence="1">
    <location>
        <begin position="1"/>
        <end position="11"/>
    </location>
</feature>
<reference evidence="2 3" key="1">
    <citation type="journal article" date="2018" name="Front. Plant Sci.">
        <title>Red Clover (Trifolium pratense) and Zigzag Clover (T. medium) - A Picture of Genomic Similarities and Differences.</title>
        <authorList>
            <person name="Dluhosova J."/>
            <person name="Istvanek J."/>
            <person name="Nedelnik J."/>
            <person name="Repkova J."/>
        </authorList>
    </citation>
    <scope>NUCLEOTIDE SEQUENCE [LARGE SCALE GENOMIC DNA]</scope>
    <source>
        <strain evidence="3">cv. 10/8</strain>
        <tissue evidence="2">Leaf</tissue>
    </source>
</reference>
<evidence type="ECO:0000313" key="2">
    <source>
        <dbReference type="EMBL" id="MCI49349.1"/>
    </source>
</evidence>